<dbReference type="GO" id="GO:0009247">
    <property type="term" value="P:glycolipid biosynthetic process"/>
    <property type="evidence" value="ECO:0007669"/>
    <property type="project" value="TreeGrafter"/>
</dbReference>
<dbReference type="PANTHER" id="PTHR43398:SF1">
    <property type="entry name" value="DOLICHOL-PHOSPHATE MANNOSYLTRANSFERASE SUBUNIT 1"/>
    <property type="match status" value="1"/>
</dbReference>
<proteinExistence type="inferred from homology"/>
<dbReference type="Pfam" id="PF00535">
    <property type="entry name" value="Glycos_transf_2"/>
    <property type="match status" value="1"/>
</dbReference>
<feature type="region of interest" description="Disordered" evidence="4">
    <location>
        <begin position="1"/>
        <end position="32"/>
    </location>
</feature>
<dbReference type="PANTHER" id="PTHR43398">
    <property type="entry name" value="DOLICHOL-PHOSPHATE MANNOSYLTRANSFERASE SUBUNIT 1"/>
    <property type="match status" value="1"/>
</dbReference>
<dbReference type="CDD" id="cd06442">
    <property type="entry name" value="DPM1_like"/>
    <property type="match status" value="1"/>
</dbReference>
<dbReference type="InterPro" id="IPR029044">
    <property type="entry name" value="Nucleotide-diphossugar_trans"/>
</dbReference>
<reference evidence="6 7" key="1">
    <citation type="submission" date="2020-08" db="EMBL/GenBank/DDBJ databases">
        <title>Whole genome shotgun sequence of Actinocatenispora thailandica NBRC 105041.</title>
        <authorList>
            <person name="Komaki H."/>
            <person name="Tamura T."/>
        </authorList>
    </citation>
    <scope>NUCLEOTIDE SEQUENCE [LARGE SCALE GENOMIC DNA]</scope>
    <source>
        <strain evidence="6 7">NBRC 105041</strain>
    </source>
</reference>
<dbReference type="Gene3D" id="3.90.550.10">
    <property type="entry name" value="Spore Coat Polysaccharide Biosynthesis Protein SpsA, Chain A"/>
    <property type="match status" value="1"/>
</dbReference>
<comment type="similarity">
    <text evidence="1">Belongs to the glycosyltransferase 2 family.</text>
</comment>
<evidence type="ECO:0000256" key="2">
    <source>
        <dbReference type="ARBA" id="ARBA00022676"/>
    </source>
</evidence>
<feature type="domain" description="Glycosyltransferase 2-like" evidence="5">
    <location>
        <begin position="54"/>
        <end position="221"/>
    </location>
</feature>
<dbReference type="Proteomes" id="UP000611640">
    <property type="component" value="Chromosome"/>
</dbReference>
<dbReference type="SUPFAM" id="SSF53448">
    <property type="entry name" value="Nucleotide-diphospho-sugar transferases"/>
    <property type="match status" value="1"/>
</dbReference>
<name>A0A7R7DWI6_9ACTN</name>
<evidence type="ECO:0000313" key="6">
    <source>
        <dbReference type="EMBL" id="BCJ38966.1"/>
    </source>
</evidence>
<dbReference type="GO" id="GO:0004582">
    <property type="term" value="F:dolichyl-phosphate beta-D-mannosyltransferase activity"/>
    <property type="evidence" value="ECO:0007669"/>
    <property type="project" value="InterPro"/>
</dbReference>
<keyword evidence="2 6" id="KW-0328">Glycosyltransferase</keyword>
<evidence type="ECO:0000256" key="4">
    <source>
        <dbReference type="SAM" id="MobiDB-lite"/>
    </source>
</evidence>
<organism evidence="6 7">
    <name type="scientific">Actinocatenispora thailandica</name>
    <dbReference type="NCBI Taxonomy" id="227318"/>
    <lineage>
        <taxon>Bacteria</taxon>
        <taxon>Bacillati</taxon>
        <taxon>Actinomycetota</taxon>
        <taxon>Actinomycetes</taxon>
        <taxon>Micromonosporales</taxon>
        <taxon>Micromonosporaceae</taxon>
        <taxon>Actinocatenispora</taxon>
    </lineage>
</organism>
<dbReference type="FunFam" id="3.90.550.10:FF:000122">
    <property type="entry name" value="Dolichol-phosphate mannosyltransferase subunit 1"/>
    <property type="match status" value="1"/>
</dbReference>
<keyword evidence="7" id="KW-1185">Reference proteome</keyword>
<sequence>MQNDVVDDQDMSSEPLSAPAADRVQPATAPADPVVERAVTAVELPKPWCDSAVTVVLPTYNEVDNLPIITRALFALPLPQLRVLVVDDNSPDGTGELADRLAAEYDGRLSVVHRTAKEGLGRAYVDGMTRALDAGADFVVQMDADLSHPPEALPEMLGTLLATRAGVVIGSRYVTGGVLAEEWGVHRRLLSAWANFYVQRLLSLRIRDVTAGFKLWRAGTLRDLRLESIGSNGYSFQVEMNYRAVLRGHKVVEVPIRFDERARGTSKMSLTVQLESALVPLRLRRQRRSFGR</sequence>
<evidence type="ECO:0000256" key="3">
    <source>
        <dbReference type="ARBA" id="ARBA00022679"/>
    </source>
</evidence>
<dbReference type="InterPro" id="IPR001173">
    <property type="entry name" value="Glyco_trans_2-like"/>
</dbReference>
<dbReference type="InterPro" id="IPR039528">
    <property type="entry name" value="DPM1-like"/>
</dbReference>
<evidence type="ECO:0000256" key="1">
    <source>
        <dbReference type="ARBA" id="ARBA00006739"/>
    </source>
</evidence>
<gene>
    <name evidence="6" type="ORF">Athai_64690</name>
</gene>
<accession>A0A7R7DWI6</accession>
<protein>
    <submittedName>
        <fullName evidence="6">Dolichol-phosphate mannosyltransferase</fullName>
    </submittedName>
</protein>
<evidence type="ECO:0000259" key="5">
    <source>
        <dbReference type="Pfam" id="PF00535"/>
    </source>
</evidence>
<feature type="compositionally biased region" description="Acidic residues" evidence="4">
    <location>
        <begin position="1"/>
        <end position="11"/>
    </location>
</feature>
<keyword evidence="3" id="KW-0808">Transferase</keyword>
<dbReference type="KEGG" id="atl:Athai_64690"/>
<dbReference type="AlphaFoldDB" id="A0A7R7DWI6"/>
<dbReference type="GO" id="GO:0016020">
    <property type="term" value="C:membrane"/>
    <property type="evidence" value="ECO:0007669"/>
    <property type="project" value="GOC"/>
</dbReference>
<evidence type="ECO:0000313" key="7">
    <source>
        <dbReference type="Proteomes" id="UP000611640"/>
    </source>
</evidence>
<dbReference type="EMBL" id="AP023355">
    <property type="protein sequence ID" value="BCJ38966.1"/>
    <property type="molecule type" value="Genomic_DNA"/>
</dbReference>